<accession>A0A1I5E121</accession>
<gene>
    <name evidence="1" type="ORF">SAMN05428971_2714</name>
</gene>
<organism evidence="1 2">
    <name type="scientific">Candidatus Pantoea varia</name>
    <dbReference type="NCBI Taxonomy" id="1881036"/>
    <lineage>
        <taxon>Bacteria</taxon>
        <taxon>Pseudomonadati</taxon>
        <taxon>Pseudomonadota</taxon>
        <taxon>Gammaproteobacteria</taxon>
        <taxon>Enterobacterales</taxon>
        <taxon>Erwiniaceae</taxon>
        <taxon>Pantoea</taxon>
    </lineage>
</organism>
<evidence type="ECO:0000313" key="2">
    <source>
        <dbReference type="Proteomes" id="UP000198968"/>
    </source>
</evidence>
<dbReference type="AlphaFoldDB" id="A0A1I5E121"/>
<dbReference type="EMBL" id="FOVG01000003">
    <property type="protein sequence ID" value="SFO05159.1"/>
    <property type="molecule type" value="Genomic_DNA"/>
</dbReference>
<reference evidence="2" key="1">
    <citation type="submission" date="2016-10" db="EMBL/GenBank/DDBJ databases">
        <authorList>
            <person name="Varghese N."/>
            <person name="Submissions S."/>
        </authorList>
    </citation>
    <scope>NUCLEOTIDE SEQUENCE [LARGE SCALE GENOMIC DNA]</scope>
    <source>
        <strain evidence="2">OV426</strain>
    </source>
</reference>
<sequence>MSSLIPLLLRLDSVSGSAEVTAAFQAVINLKRADQG</sequence>
<dbReference type="Proteomes" id="UP000198968">
    <property type="component" value="Unassembled WGS sequence"/>
</dbReference>
<keyword evidence="2" id="KW-1185">Reference proteome</keyword>
<evidence type="ECO:0000313" key="1">
    <source>
        <dbReference type="EMBL" id="SFO05159.1"/>
    </source>
</evidence>
<name>A0A1I5E121_9GAMM</name>
<proteinExistence type="predicted"/>
<protein>
    <submittedName>
        <fullName evidence="1">Uncharacterized protein</fullName>
    </submittedName>
</protein>